<accession>A0AC60QLG7</accession>
<dbReference type="Proteomes" id="UP000805193">
    <property type="component" value="Unassembled WGS sequence"/>
</dbReference>
<dbReference type="EMBL" id="JABSTQ010007257">
    <property type="protein sequence ID" value="KAG0435993.1"/>
    <property type="molecule type" value="Genomic_DNA"/>
</dbReference>
<evidence type="ECO:0000313" key="1">
    <source>
        <dbReference type="EMBL" id="KAG0435993.1"/>
    </source>
</evidence>
<keyword evidence="2" id="KW-1185">Reference proteome</keyword>
<gene>
    <name evidence="1" type="ORF">HPB47_018204</name>
</gene>
<reference evidence="1 2" key="1">
    <citation type="journal article" date="2020" name="Cell">
        <title>Large-Scale Comparative Analyses of Tick Genomes Elucidate Their Genetic Diversity and Vector Capacities.</title>
        <authorList>
            <consortium name="Tick Genome and Microbiome Consortium (TIGMIC)"/>
            <person name="Jia N."/>
            <person name="Wang J."/>
            <person name="Shi W."/>
            <person name="Du L."/>
            <person name="Sun Y."/>
            <person name="Zhan W."/>
            <person name="Jiang J.F."/>
            <person name="Wang Q."/>
            <person name="Zhang B."/>
            <person name="Ji P."/>
            <person name="Bell-Sakyi L."/>
            <person name="Cui X.M."/>
            <person name="Yuan T.T."/>
            <person name="Jiang B.G."/>
            <person name="Yang W.F."/>
            <person name="Lam T.T."/>
            <person name="Chang Q.C."/>
            <person name="Ding S.J."/>
            <person name="Wang X.J."/>
            <person name="Zhu J.G."/>
            <person name="Ruan X.D."/>
            <person name="Zhao L."/>
            <person name="Wei J.T."/>
            <person name="Ye R.Z."/>
            <person name="Que T.C."/>
            <person name="Du C.H."/>
            <person name="Zhou Y.H."/>
            <person name="Cheng J.X."/>
            <person name="Dai P.F."/>
            <person name="Guo W.B."/>
            <person name="Han X.H."/>
            <person name="Huang E.J."/>
            <person name="Li L.F."/>
            <person name="Wei W."/>
            <person name="Gao Y.C."/>
            <person name="Liu J.Z."/>
            <person name="Shao H.Z."/>
            <person name="Wang X."/>
            <person name="Wang C.C."/>
            <person name="Yang T.C."/>
            <person name="Huo Q.B."/>
            <person name="Li W."/>
            <person name="Chen H.Y."/>
            <person name="Chen S.E."/>
            <person name="Zhou L.G."/>
            <person name="Ni X.B."/>
            <person name="Tian J.H."/>
            <person name="Sheng Y."/>
            <person name="Liu T."/>
            <person name="Pan Y.S."/>
            <person name="Xia L.Y."/>
            <person name="Li J."/>
            <person name="Zhao F."/>
            <person name="Cao W.C."/>
        </authorList>
    </citation>
    <scope>NUCLEOTIDE SEQUENCE [LARGE SCALE GENOMIC DNA]</scope>
    <source>
        <strain evidence="1">Iper-2018</strain>
    </source>
</reference>
<comment type="caution">
    <text evidence="1">The sequence shown here is derived from an EMBL/GenBank/DDBJ whole genome shotgun (WGS) entry which is preliminary data.</text>
</comment>
<protein>
    <submittedName>
        <fullName evidence="1">Uncharacterized protein</fullName>
    </submittedName>
</protein>
<name>A0AC60QLG7_IXOPE</name>
<organism evidence="1 2">
    <name type="scientific">Ixodes persulcatus</name>
    <name type="common">Taiga tick</name>
    <dbReference type="NCBI Taxonomy" id="34615"/>
    <lineage>
        <taxon>Eukaryota</taxon>
        <taxon>Metazoa</taxon>
        <taxon>Ecdysozoa</taxon>
        <taxon>Arthropoda</taxon>
        <taxon>Chelicerata</taxon>
        <taxon>Arachnida</taxon>
        <taxon>Acari</taxon>
        <taxon>Parasitiformes</taxon>
        <taxon>Ixodida</taxon>
        <taxon>Ixodoidea</taxon>
        <taxon>Ixodidae</taxon>
        <taxon>Ixodinae</taxon>
        <taxon>Ixodes</taxon>
    </lineage>
</organism>
<evidence type="ECO:0000313" key="2">
    <source>
        <dbReference type="Proteomes" id="UP000805193"/>
    </source>
</evidence>
<sequence>MSLTGFEITAVYRNFASPNPGVPKLQPFIFPNQEQMPKKVVVHCVVLEGDEPFKFSWLKDGIALASNRKVQVKVSEAVSSLTITTVDAEDIGNYTCVVRNAAGSDSFTSQLLVTVPPKLQPLFLPREHPLMEALVVSCIAIRGTPPLEFSWYKDGELATRRALPQMLSDTVSTLTIAKVGAEDPGNYTCRASNAVGSDSYTAALTVAAEDIGNYTCVVSNKAGKDSFTSSLVINGDEPLTFSWYKDGRKLATNRNIHVKLLSETVTSLTLVEADASDIGNYTCEVSNVAGVDSVSSQFLITVPPLLQKFQFKDGIGVGDQTTVVCAVIEGDLPLEFRWAKDDKVLVNSKATSLKTLNDNIASLTLHKISASDLGNYTCFVENAAGTASVTAALVVRGIHNYVHLVDFNTSSRHFLSMDAYQHHQNSDGVPMVNSARVITSSVADNIALLVINKLAALDVGNYSCVARNAQGEDRVTAALTVEAAPVWLSEPKDTDAVQGRDLILACNAAGFPKPRFTWKMQI</sequence>
<proteinExistence type="predicted"/>
<feature type="non-terminal residue" evidence="1">
    <location>
        <position position="522"/>
    </location>
</feature>